<dbReference type="AlphaFoldDB" id="S9RLV9"/>
<dbReference type="EMBL" id="AONI01000010">
    <property type="protein sequence ID" value="EPX79080.1"/>
    <property type="molecule type" value="Genomic_DNA"/>
</dbReference>
<proteinExistence type="predicted"/>
<keyword evidence="3" id="KW-1185">Reference proteome</keyword>
<feature type="transmembrane region" description="Helical" evidence="1">
    <location>
        <begin position="6"/>
        <end position="23"/>
    </location>
</feature>
<accession>S9RLV9</accession>
<comment type="caution">
    <text evidence="2">The sequence shown here is derived from an EMBL/GenBank/DDBJ whole genome shotgun (WGS) entry which is preliminary data.</text>
</comment>
<dbReference type="HOGENOM" id="CLU_3119464_0_0_5"/>
<gene>
    <name evidence="2" type="ORF">thalar_01898</name>
</gene>
<reference evidence="3" key="1">
    <citation type="journal article" date="2013" name="Stand. Genomic Sci.">
        <title>Genome sequence of the Litoreibacter arenae type strain (DSM 19593(T)), a member of the Roseobacter clade isolated from sea sand.</title>
        <authorList>
            <person name="Riedel T."/>
            <person name="Fiebig A."/>
            <person name="Petersen J."/>
            <person name="Gronow S."/>
            <person name="Kyrpides N.C."/>
            <person name="Goker M."/>
            <person name="Klenk H.P."/>
        </authorList>
    </citation>
    <scope>NUCLEOTIDE SEQUENCE [LARGE SCALE GENOMIC DNA]</scope>
    <source>
        <strain evidence="3">DSM 19593</strain>
    </source>
</reference>
<dbReference type="Proteomes" id="UP000015351">
    <property type="component" value="Unassembled WGS sequence"/>
</dbReference>
<sequence>MAETLVIAGLLTTSFTMLVMFNPPRMRVAKLTNLRDQKLIDRLSRNHGSF</sequence>
<protein>
    <submittedName>
        <fullName evidence="2">Uncharacterized protein</fullName>
    </submittedName>
</protein>
<keyword evidence="1" id="KW-0472">Membrane</keyword>
<organism evidence="2 3">
    <name type="scientific">Litoreibacter arenae DSM 19593</name>
    <dbReference type="NCBI Taxonomy" id="1123360"/>
    <lineage>
        <taxon>Bacteria</taxon>
        <taxon>Pseudomonadati</taxon>
        <taxon>Pseudomonadota</taxon>
        <taxon>Alphaproteobacteria</taxon>
        <taxon>Rhodobacterales</taxon>
        <taxon>Roseobacteraceae</taxon>
        <taxon>Litoreibacter</taxon>
    </lineage>
</organism>
<dbReference type="RefSeq" id="WP_021100460.1">
    <property type="nucleotide sequence ID" value="NZ_KE557306.1"/>
</dbReference>
<keyword evidence="1" id="KW-0812">Transmembrane</keyword>
<evidence type="ECO:0000313" key="2">
    <source>
        <dbReference type="EMBL" id="EPX79080.1"/>
    </source>
</evidence>
<evidence type="ECO:0000256" key="1">
    <source>
        <dbReference type="SAM" id="Phobius"/>
    </source>
</evidence>
<keyword evidence="1" id="KW-1133">Transmembrane helix</keyword>
<name>S9RLV9_9RHOB</name>
<evidence type="ECO:0000313" key="3">
    <source>
        <dbReference type="Proteomes" id="UP000015351"/>
    </source>
</evidence>